<dbReference type="Gene3D" id="3.30.70.1070">
    <property type="entry name" value="Sporulation related repeat"/>
    <property type="match status" value="1"/>
</dbReference>
<dbReference type="EMBL" id="CP088156">
    <property type="protein sequence ID" value="UFZ05916.1"/>
    <property type="molecule type" value="Genomic_DNA"/>
</dbReference>
<reference evidence="3" key="1">
    <citation type="journal article" date="2024" name="Antonie Van Leeuwenhoek">
        <title>Bradyrhizobium ontarionense sp. nov., a novel bacterial symbiont isolated from Aeschynomene indica (Indian jointvetch), harbours photosynthesis, nitrogen fixation and nitrous oxide (N2O) reductase genes.</title>
        <authorList>
            <person name="Bromfield E.S.P."/>
            <person name="Cloutier S."/>
        </authorList>
    </citation>
    <scope>NUCLEOTIDE SEQUENCE</scope>
    <source>
        <strain evidence="3">A19</strain>
    </source>
</reference>
<feature type="region of interest" description="Disordered" evidence="1">
    <location>
        <begin position="1"/>
        <end position="226"/>
    </location>
</feature>
<evidence type="ECO:0000313" key="3">
    <source>
        <dbReference type="EMBL" id="UFZ05916.1"/>
    </source>
</evidence>
<dbReference type="Pfam" id="PF05036">
    <property type="entry name" value="SPOR"/>
    <property type="match status" value="1"/>
</dbReference>
<feature type="domain" description="SPOR" evidence="2">
    <location>
        <begin position="432"/>
        <end position="519"/>
    </location>
</feature>
<feature type="compositionally biased region" description="Low complexity" evidence="1">
    <location>
        <begin position="366"/>
        <end position="384"/>
    </location>
</feature>
<feature type="compositionally biased region" description="Low complexity" evidence="1">
    <location>
        <begin position="45"/>
        <end position="55"/>
    </location>
</feature>
<accession>A0ABY3RF37</accession>
<gene>
    <name evidence="3" type="ORF">LQG66_06300</name>
</gene>
<feature type="compositionally biased region" description="Polar residues" evidence="1">
    <location>
        <begin position="392"/>
        <end position="414"/>
    </location>
</feature>
<dbReference type="InterPro" id="IPR007730">
    <property type="entry name" value="SPOR-like_dom"/>
</dbReference>
<feature type="compositionally biased region" description="Basic and acidic residues" evidence="1">
    <location>
        <begin position="147"/>
        <end position="183"/>
    </location>
</feature>
<proteinExistence type="predicted"/>
<sequence>MADRYQDRPFPADGYGRGGNQQADADPLAELARLIGQNDPFAQSGRATPRAAARPAAPPPEQPAAGMPPAGAPAWMQRAPNLPPQPAAANPFADMGREPQAAPAQSFQGGYQDPRGREPGYPDQNFAPGAGSRQQGYPNQEFADQLSKLDDSVGEQRHRFAENDADYNRGFDDNEQDSTRYDDALFGQVGSDQQGYQGDNEFQDGQYGYQDGYDEGEEEERPRRRGGMSTVLAVLALAVVGTGGAYGYKTYLSSARTGEPPIIRADNSPTKIMAQQDTTPKVPDRLLGNDGGEKLVSREEAPMDLNTRGGNPRVVFPQLSQNGAPTSPSSAASNGMPSQMANANGILPNSDPRPIKTLSVSGGNQPAADPGGAAMATPPATRPAKAGKKSPANANASATNDTPMSLTPQPSMPATTPARIATAVPVTEQTTSGATGGYLVSISSQASETEAMTSYKAVQDKYGAVLGKYEPIIKRMDLGEKGGVKYRAAVGPFATKEEANKMCGTLKTAGGQCFPFSNQ</sequence>
<keyword evidence="4" id="KW-1185">Reference proteome</keyword>
<dbReference type="PROSITE" id="PS51724">
    <property type="entry name" value="SPOR"/>
    <property type="match status" value="1"/>
</dbReference>
<dbReference type="RefSeq" id="WP_231324483.1">
    <property type="nucleotide sequence ID" value="NZ_CP088156.1"/>
</dbReference>
<dbReference type="InterPro" id="IPR036680">
    <property type="entry name" value="SPOR-like_sf"/>
</dbReference>
<evidence type="ECO:0000259" key="2">
    <source>
        <dbReference type="PROSITE" id="PS51724"/>
    </source>
</evidence>
<organism evidence="3 4">
    <name type="scientific">Bradyrhizobium ontarionense</name>
    <dbReference type="NCBI Taxonomy" id="2898149"/>
    <lineage>
        <taxon>Bacteria</taxon>
        <taxon>Pseudomonadati</taxon>
        <taxon>Pseudomonadota</taxon>
        <taxon>Alphaproteobacteria</taxon>
        <taxon>Hyphomicrobiales</taxon>
        <taxon>Nitrobacteraceae</taxon>
        <taxon>Bradyrhizobium</taxon>
    </lineage>
</organism>
<dbReference type="SUPFAM" id="SSF110997">
    <property type="entry name" value="Sporulation related repeat"/>
    <property type="match status" value="1"/>
</dbReference>
<dbReference type="Proteomes" id="UP001431010">
    <property type="component" value="Chromosome"/>
</dbReference>
<evidence type="ECO:0000313" key="4">
    <source>
        <dbReference type="Proteomes" id="UP001431010"/>
    </source>
</evidence>
<feature type="region of interest" description="Disordered" evidence="1">
    <location>
        <begin position="303"/>
        <end position="415"/>
    </location>
</feature>
<feature type="compositionally biased region" description="Polar residues" evidence="1">
    <location>
        <begin position="318"/>
        <end position="342"/>
    </location>
</feature>
<evidence type="ECO:0000256" key="1">
    <source>
        <dbReference type="SAM" id="MobiDB-lite"/>
    </source>
</evidence>
<protein>
    <submittedName>
        <fullName evidence="3">SPOR domain-containing protein</fullName>
    </submittedName>
</protein>
<feature type="compositionally biased region" description="Low complexity" evidence="1">
    <location>
        <begin position="63"/>
        <end position="74"/>
    </location>
</feature>
<name>A0ABY3RF37_9BRAD</name>